<evidence type="ECO:0000313" key="9">
    <source>
        <dbReference type="EMBL" id="PXV62496.1"/>
    </source>
</evidence>
<evidence type="ECO:0000256" key="1">
    <source>
        <dbReference type="ARBA" id="ARBA00004442"/>
    </source>
</evidence>
<dbReference type="InterPro" id="IPR003423">
    <property type="entry name" value="OMP_efflux"/>
</dbReference>
<reference evidence="9 10" key="1">
    <citation type="submission" date="2018-03" db="EMBL/GenBank/DDBJ databases">
        <title>Genomic Encyclopedia of Archaeal and Bacterial Type Strains, Phase II (KMG-II): from individual species to whole genera.</title>
        <authorList>
            <person name="Goeker M."/>
        </authorList>
    </citation>
    <scope>NUCLEOTIDE SEQUENCE [LARGE SCALE GENOMIC DNA]</scope>
    <source>
        <strain evidence="9 10">DSM 100214</strain>
    </source>
</reference>
<keyword evidence="5" id="KW-0812">Transmembrane</keyword>
<accession>A0A2V3PLG4</accession>
<evidence type="ECO:0000256" key="6">
    <source>
        <dbReference type="ARBA" id="ARBA00023136"/>
    </source>
</evidence>
<dbReference type="RefSeq" id="WP_110311408.1">
    <property type="nucleotide sequence ID" value="NZ_QICL01000019.1"/>
</dbReference>
<dbReference type="OrthoDB" id="9807719at2"/>
<dbReference type="EMBL" id="QICL01000019">
    <property type="protein sequence ID" value="PXV62496.1"/>
    <property type="molecule type" value="Genomic_DNA"/>
</dbReference>
<evidence type="ECO:0000313" key="10">
    <source>
        <dbReference type="Proteomes" id="UP000247973"/>
    </source>
</evidence>
<sequence length="473" mass="52800">MSKRNFLWILFCFGALSGTISAQRTLSLEDARNLAIQNNKHLKMASEEEKVAYYEKKEAYLKYFPKFSASGMYIRNEKNLNLIGSSAIPGSITIPDLSGIGIPIPPGTQIPIPQELSDKIRSIGELDIKNIWVGSISMTQPLFMGGRIVAYNDIMKNAQELAKSKKDTELQDVIAELDASYWQIVSLAYKKDLAESYLRLLQKMHADVGSMESEGVATKADVLSVMVKENEADMTLTKVDNGLSLARMLFNQLCGLEIEEKVALADEKREMLISTEAPITPSIEEALLNRPEIKSLELATKIYKGKEKIERAEFLPELGLMAAYTWTNPNAFDGFQNTFGGMWNVGLKLSVPLNFMTSSAKLSAAKAQTRIQEYQLEDAKEKIELQINQSAFKLNEAHKRYISSEQNMEKANENLRYATLGFEEGVIPASDVLAAHTAWLSAHSEMIDSQIDVKLCNVYLNKALGRSLTNVKQ</sequence>
<keyword evidence="6" id="KW-0472">Membrane</keyword>
<dbReference type="PANTHER" id="PTHR30026:SF20">
    <property type="entry name" value="OUTER MEMBRANE PROTEIN TOLC"/>
    <property type="match status" value="1"/>
</dbReference>
<feature type="chain" id="PRO_5016098181" evidence="8">
    <location>
        <begin position="23"/>
        <end position="473"/>
    </location>
</feature>
<evidence type="ECO:0000256" key="7">
    <source>
        <dbReference type="ARBA" id="ARBA00023237"/>
    </source>
</evidence>
<evidence type="ECO:0000256" key="4">
    <source>
        <dbReference type="ARBA" id="ARBA00022452"/>
    </source>
</evidence>
<protein>
    <submittedName>
        <fullName evidence="9">Outer membrane protein TolC</fullName>
    </submittedName>
</protein>
<keyword evidence="8" id="KW-0732">Signal</keyword>
<evidence type="ECO:0000256" key="5">
    <source>
        <dbReference type="ARBA" id="ARBA00022692"/>
    </source>
</evidence>
<keyword evidence="7" id="KW-0998">Cell outer membrane</keyword>
<proteinExistence type="inferred from homology"/>
<dbReference type="GO" id="GO:0015288">
    <property type="term" value="F:porin activity"/>
    <property type="evidence" value="ECO:0007669"/>
    <property type="project" value="TreeGrafter"/>
</dbReference>
<dbReference type="AlphaFoldDB" id="A0A2V3PLG4"/>
<evidence type="ECO:0000256" key="8">
    <source>
        <dbReference type="SAM" id="SignalP"/>
    </source>
</evidence>
<keyword evidence="3" id="KW-0813">Transport</keyword>
<dbReference type="Pfam" id="PF02321">
    <property type="entry name" value="OEP"/>
    <property type="match status" value="1"/>
</dbReference>
<dbReference type="Gene3D" id="1.20.1600.10">
    <property type="entry name" value="Outer membrane efflux proteins (OEP)"/>
    <property type="match status" value="1"/>
</dbReference>
<dbReference type="GO" id="GO:0015562">
    <property type="term" value="F:efflux transmembrane transporter activity"/>
    <property type="evidence" value="ECO:0007669"/>
    <property type="project" value="InterPro"/>
</dbReference>
<dbReference type="Proteomes" id="UP000247973">
    <property type="component" value="Unassembled WGS sequence"/>
</dbReference>
<dbReference type="GO" id="GO:1990281">
    <property type="term" value="C:efflux pump complex"/>
    <property type="evidence" value="ECO:0007669"/>
    <property type="project" value="TreeGrafter"/>
</dbReference>
<organism evidence="9 10">
    <name type="scientific">Dysgonomonas alginatilytica</name>
    <dbReference type="NCBI Taxonomy" id="1605892"/>
    <lineage>
        <taxon>Bacteria</taxon>
        <taxon>Pseudomonadati</taxon>
        <taxon>Bacteroidota</taxon>
        <taxon>Bacteroidia</taxon>
        <taxon>Bacteroidales</taxon>
        <taxon>Dysgonomonadaceae</taxon>
        <taxon>Dysgonomonas</taxon>
    </lineage>
</organism>
<dbReference type="InterPro" id="IPR051906">
    <property type="entry name" value="TolC-like"/>
</dbReference>
<comment type="similarity">
    <text evidence="2">Belongs to the outer membrane factor (OMF) (TC 1.B.17) family.</text>
</comment>
<keyword evidence="4" id="KW-1134">Transmembrane beta strand</keyword>
<feature type="signal peptide" evidence="8">
    <location>
        <begin position="1"/>
        <end position="22"/>
    </location>
</feature>
<dbReference type="SUPFAM" id="SSF56954">
    <property type="entry name" value="Outer membrane efflux proteins (OEP)"/>
    <property type="match status" value="1"/>
</dbReference>
<dbReference type="PANTHER" id="PTHR30026">
    <property type="entry name" value="OUTER MEMBRANE PROTEIN TOLC"/>
    <property type="match status" value="1"/>
</dbReference>
<keyword evidence="10" id="KW-1185">Reference proteome</keyword>
<name>A0A2V3PLG4_9BACT</name>
<evidence type="ECO:0000256" key="2">
    <source>
        <dbReference type="ARBA" id="ARBA00007613"/>
    </source>
</evidence>
<comment type="subcellular location">
    <subcellularLocation>
        <location evidence="1">Cell outer membrane</location>
    </subcellularLocation>
</comment>
<evidence type="ECO:0000256" key="3">
    <source>
        <dbReference type="ARBA" id="ARBA00022448"/>
    </source>
</evidence>
<gene>
    <name evidence="9" type="ORF">CLV62_11938</name>
</gene>
<comment type="caution">
    <text evidence="9">The sequence shown here is derived from an EMBL/GenBank/DDBJ whole genome shotgun (WGS) entry which is preliminary data.</text>
</comment>
<dbReference type="GO" id="GO:0009279">
    <property type="term" value="C:cell outer membrane"/>
    <property type="evidence" value="ECO:0007669"/>
    <property type="project" value="UniProtKB-SubCell"/>
</dbReference>